<dbReference type="SMART" id="SM00066">
    <property type="entry name" value="GAL4"/>
    <property type="match status" value="1"/>
</dbReference>
<feature type="domain" description="Zn(2)-C6 fungal-type" evidence="8">
    <location>
        <begin position="160"/>
        <end position="191"/>
    </location>
</feature>
<dbReference type="InterPro" id="IPR007219">
    <property type="entry name" value="XnlR_reg_dom"/>
</dbReference>
<keyword evidence="10" id="KW-1185">Reference proteome</keyword>
<evidence type="ECO:0000256" key="4">
    <source>
        <dbReference type="ARBA" id="ARBA00023163"/>
    </source>
</evidence>
<keyword evidence="1" id="KW-0479">Metal-binding</keyword>
<evidence type="ECO:0000256" key="7">
    <source>
        <dbReference type="SAM" id="MobiDB-lite"/>
    </source>
</evidence>
<dbReference type="InterPro" id="IPR001138">
    <property type="entry name" value="Zn2Cys6_DnaBD"/>
</dbReference>
<name>A0A8J8VWM1_9EURO</name>
<dbReference type="Gene3D" id="4.10.240.10">
    <property type="entry name" value="Zn(2)-C6 fungal-type DNA-binding domain"/>
    <property type="match status" value="1"/>
</dbReference>
<feature type="coiled-coil region" evidence="6">
    <location>
        <begin position="198"/>
        <end position="225"/>
    </location>
</feature>
<evidence type="ECO:0000313" key="10">
    <source>
        <dbReference type="Proteomes" id="UP000631181"/>
    </source>
</evidence>
<dbReference type="EMBL" id="WIWV01000162">
    <property type="protein sequence ID" value="KAF7712629.1"/>
    <property type="molecule type" value="Genomic_DNA"/>
</dbReference>
<sequence>MQQPFRSVNSHRDGSYELPPVQSVTGGYTAGVGLPSAPPSRPDSGMRMAHLLQPMPPLQQPQHSGAHTSPRAQASRPLPPPSQSNASGLTPAPSTSPYTRFYESASGSPAESGGLPDAPSMGTVSGGPAMYQTSPVGLQQSTPTPLQQKRAYRQRRKDPSCDACRERKVKCDATETSHCTECINRKVRCLFTKETNRRMSSIKQVQDLEKQLQTTKQQLQQLRSGMLRPDGMMDIDDVSTTPMIKLPEIDYKPPRRPKALITHDLTSVRSNLRLYGQGILKAPHPHQVSGAISRVPAEVAPDLPPKDVADRLLTQYYHCLHPNLPVLHWPEFLAAYEDLYRKGSVIGASSEWAAVLFGVFACGVLHGVEPNREEKGKEYVRISCGIIDVWQDNFNLDRVRAALLLSIFLYEVNSKSASWVWIGSAVRVAQEIGLHIESGPWSDVECEMRKRIWWGLYTYDRLLALEMGKPVVINDQDCDIDLPFSVDDQPLASGNGLDQQSPTQSPLLATIHVVRSIGQLTRTLRSTTISYATLETFERHFTICRTTFPAHLQLKQDTDLDPRSLAPLIYLQNARLLLHRHNISPYCQSSVRVAAVDYCTSIAVDTAQLLSRCMRPQAGAEDWRGPFVSSAGTLLCTHIWRCTLFLLFREEFSAALACVQASAAVGDDRSVNAACGRYLAFFLRCLLDRAHRHPGADLCQDEEMMAYLSGDMQGTTDGSWVWQGSESGSELENMSGSTRPRAPVPEQRWEGWEWVERTVARLQTERQHRDYERRDTVMDSRPDHSSTLLAPQAAGSDTTSDRRSSSAHSRMTIASII</sequence>
<evidence type="ECO:0000259" key="8">
    <source>
        <dbReference type="PROSITE" id="PS50048"/>
    </source>
</evidence>
<dbReference type="SUPFAM" id="SSF57701">
    <property type="entry name" value="Zn2/Cys6 DNA-binding domain"/>
    <property type="match status" value="1"/>
</dbReference>
<dbReference type="PROSITE" id="PS00463">
    <property type="entry name" value="ZN2_CY6_FUNGAL_1"/>
    <property type="match status" value="1"/>
</dbReference>
<keyword evidence="6" id="KW-0175">Coiled coil</keyword>
<dbReference type="OrthoDB" id="2110361at2759"/>
<dbReference type="PANTHER" id="PTHR46910">
    <property type="entry name" value="TRANSCRIPTION FACTOR PDR1"/>
    <property type="match status" value="1"/>
</dbReference>
<gene>
    <name evidence="9" type="ORF">PECM_002464</name>
</gene>
<dbReference type="Pfam" id="PF04082">
    <property type="entry name" value="Fungal_trans"/>
    <property type="match status" value="1"/>
</dbReference>
<feature type="region of interest" description="Disordered" evidence="7">
    <location>
        <begin position="1"/>
        <end position="167"/>
    </location>
</feature>
<feature type="compositionally biased region" description="Polar residues" evidence="7">
    <location>
        <begin position="131"/>
        <end position="147"/>
    </location>
</feature>
<evidence type="ECO:0000256" key="3">
    <source>
        <dbReference type="ARBA" id="ARBA00023125"/>
    </source>
</evidence>
<feature type="compositionally biased region" description="Polar residues" evidence="7">
    <location>
        <begin position="83"/>
        <end position="98"/>
    </location>
</feature>
<feature type="compositionally biased region" description="Basic and acidic residues" evidence="7">
    <location>
        <begin position="765"/>
        <end position="784"/>
    </location>
</feature>
<dbReference type="CDD" id="cd00067">
    <property type="entry name" value="GAL4"/>
    <property type="match status" value="1"/>
</dbReference>
<reference evidence="9" key="1">
    <citation type="journal article" date="2020" name="Front. Microbiol.">
        <title>Gene regulatory networks of Penicillium echinulatum 2HH and Penicillium oxalicum 114-2 inferred by a computational biology approach.</title>
        <authorList>
            <person name="Lenz A.R."/>
            <person name="Galan-Vasquez E."/>
            <person name="Balbinot E."/>
            <person name="De Abreu F.P."/>
            <person name="De Oliveira N.S."/>
            <person name="Da Rosa L.O."/>
            <person name="De Avila E Silva S."/>
            <person name="Camassola M."/>
            <person name="Dillon A.J.P."/>
            <person name="Perez-Rueda E."/>
        </authorList>
    </citation>
    <scope>NUCLEOTIDE SEQUENCE</scope>
    <source>
        <strain evidence="9">S1M29</strain>
    </source>
</reference>
<dbReference type="PANTHER" id="PTHR46910:SF1">
    <property type="entry name" value="MISCELLANEOUS ZN(II)2CYS6 TRANSCRIPTION FACTOR (EUROFUNG)-RELATED"/>
    <property type="match status" value="1"/>
</dbReference>
<evidence type="ECO:0000256" key="6">
    <source>
        <dbReference type="SAM" id="Coils"/>
    </source>
</evidence>
<keyword evidence="4" id="KW-0804">Transcription</keyword>
<dbReference type="InterPro" id="IPR036864">
    <property type="entry name" value="Zn2-C6_fun-type_DNA-bd_sf"/>
</dbReference>
<feature type="region of interest" description="Disordered" evidence="7">
    <location>
        <begin position="725"/>
        <end position="744"/>
    </location>
</feature>
<evidence type="ECO:0000256" key="1">
    <source>
        <dbReference type="ARBA" id="ARBA00022723"/>
    </source>
</evidence>
<dbReference type="Proteomes" id="UP000631181">
    <property type="component" value="Unassembled WGS sequence"/>
</dbReference>
<dbReference type="GO" id="GO:0006351">
    <property type="term" value="P:DNA-templated transcription"/>
    <property type="evidence" value="ECO:0007669"/>
    <property type="project" value="InterPro"/>
</dbReference>
<dbReference type="GO" id="GO:0003677">
    <property type="term" value="F:DNA binding"/>
    <property type="evidence" value="ECO:0007669"/>
    <property type="project" value="UniProtKB-KW"/>
</dbReference>
<keyword evidence="2" id="KW-0805">Transcription regulation</keyword>
<dbReference type="GO" id="GO:0008270">
    <property type="term" value="F:zinc ion binding"/>
    <property type="evidence" value="ECO:0007669"/>
    <property type="project" value="InterPro"/>
</dbReference>
<dbReference type="AlphaFoldDB" id="A0A8J8VWM1"/>
<accession>A0A8J8VWM1</accession>
<feature type="compositionally biased region" description="Polar residues" evidence="7">
    <location>
        <begin position="63"/>
        <end position="72"/>
    </location>
</feature>
<keyword evidence="5" id="KW-0539">Nucleus</keyword>
<proteinExistence type="predicted"/>
<dbReference type="CDD" id="cd12148">
    <property type="entry name" value="fungal_TF_MHR"/>
    <property type="match status" value="1"/>
</dbReference>
<evidence type="ECO:0000313" key="9">
    <source>
        <dbReference type="EMBL" id="KAF7712629.1"/>
    </source>
</evidence>
<feature type="compositionally biased region" description="Polar residues" evidence="7">
    <location>
        <begin position="725"/>
        <end position="738"/>
    </location>
</feature>
<evidence type="ECO:0000256" key="2">
    <source>
        <dbReference type="ARBA" id="ARBA00023015"/>
    </source>
</evidence>
<protein>
    <submittedName>
        <fullName evidence="9">Fungal Zn(2)-Cys(6) binuclear cluster domain-containing protein</fullName>
    </submittedName>
</protein>
<keyword evidence="3" id="KW-0238">DNA-binding</keyword>
<comment type="caution">
    <text evidence="9">The sequence shown here is derived from an EMBL/GenBank/DDBJ whole genome shotgun (WGS) entry which is preliminary data.</text>
</comment>
<dbReference type="Pfam" id="PF00172">
    <property type="entry name" value="Zn_clus"/>
    <property type="match status" value="1"/>
</dbReference>
<dbReference type="InterPro" id="IPR050987">
    <property type="entry name" value="AtrR-like"/>
</dbReference>
<dbReference type="PROSITE" id="PS50048">
    <property type="entry name" value="ZN2_CY6_FUNGAL_2"/>
    <property type="match status" value="1"/>
</dbReference>
<organism evidence="9 10">
    <name type="scientific">Penicillium ucsense</name>
    <dbReference type="NCBI Taxonomy" id="2839758"/>
    <lineage>
        <taxon>Eukaryota</taxon>
        <taxon>Fungi</taxon>
        <taxon>Dikarya</taxon>
        <taxon>Ascomycota</taxon>
        <taxon>Pezizomycotina</taxon>
        <taxon>Eurotiomycetes</taxon>
        <taxon>Eurotiomycetidae</taxon>
        <taxon>Eurotiales</taxon>
        <taxon>Aspergillaceae</taxon>
        <taxon>Penicillium</taxon>
    </lineage>
</organism>
<dbReference type="GO" id="GO:0000981">
    <property type="term" value="F:DNA-binding transcription factor activity, RNA polymerase II-specific"/>
    <property type="evidence" value="ECO:0007669"/>
    <property type="project" value="InterPro"/>
</dbReference>
<feature type="compositionally biased region" description="Low complexity" evidence="7">
    <location>
        <begin position="103"/>
        <end position="114"/>
    </location>
</feature>
<evidence type="ECO:0000256" key="5">
    <source>
        <dbReference type="ARBA" id="ARBA00023242"/>
    </source>
</evidence>
<feature type="compositionally biased region" description="Basic and acidic residues" evidence="7">
    <location>
        <begin position="157"/>
        <end position="167"/>
    </location>
</feature>
<feature type="region of interest" description="Disordered" evidence="7">
    <location>
        <begin position="765"/>
        <end position="817"/>
    </location>
</feature>
<dbReference type="SMART" id="SM00906">
    <property type="entry name" value="Fungal_trans"/>
    <property type="match status" value="1"/>
</dbReference>